<dbReference type="AlphaFoldDB" id="A0A8S1J738"/>
<keyword evidence="7" id="KW-0067">ATP-binding</keyword>
<dbReference type="InterPro" id="IPR022953">
    <property type="entry name" value="ATP_PFK"/>
</dbReference>
<keyword evidence="6" id="KW-0418">Kinase</keyword>
<reference evidence="12" key="1">
    <citation type="submission" date="2020-12" db="EMBL/GenBank/DDBJ databases">
        <authorList>
            <person name="Iha C."/>
        </authorList>
    </citation>
    <scope>NUCLEOTIDE SEQUENCE</scope>
</reference>
<comment type="function">
    <text evidence="2">Catalyzes the phosphorylation of D-fructose 6-phosphate to fructose 1,6-bisphosphate by ATP, the first committing step of glycolysis.</text>
</comment>
<evidence type="ECO:0000256" key="6">
    <source>
        <dbReference type="ARBA" id="ARBA00022777"/>
    </source>
</evidence>
<evidence type="ECO:0000256" key="2">
    <source>
        <dbReference type="ARBA" id="ARBA00002659"/>
    </source>
</evidence>
<dbReference type="PRINTS" id="PR00476">
    <property type="entry name" value="PHFRCTKINASE"/>
</dbReference>
<evidence type="ECO:0000256" key="10">
    <source>
        <dbReference type="ARBA" id="ARBA00048070"/>
    </source>
</evidence>
<gene>
    <name evidence="12" type="ORF">OSTQU699_LOCUS7236</name>
</gene>
<comment type="cofactor">
    <cofactor evidence="1">
        <name>Mg(2+)</name>
        <dbReference type="ChEBI" id="CHEBI:18420"/>
    </cofactor>
</comment>
<evidence type="ECO:0000256" key="3">
    <source>
        <dbReference type="ARBA" id="ARBA00022679"/>
    </source>
</evidence>
<dbReference type="GO" id="GO:0046872">
    <property type="term" value="F:metal ion binding"/>
    <property type="evidence" value="ECO:0007669"/>
    <property type="project" value="UniProtKB-KW"/>
</dbReference>
<keyword evidence="13" id="KW-1185">Reference proteome</keyword>
<protein>
    <recommendedName>
        <fullName evidence="11">Phosphofructokinase domain-containing protein</fullName>
    </recommendedName>
</protein>
<evidence type="ECO:0000256" key="9">
    <source>
        <dbReference type="ARBA" id="ARBA00023152"/>
    </source>
</evidence>
<comment type="caution">
    <text evidence="12">The sequence shown here is derived from an EMBL/GenBank/DDBJ whole genome shotgun (WGS) entry which is preliminary data.</text>
</comment>
<feature type="domain" description="Phosphofructokinase" evidence="11">
    <location>
        <begin position="170"/>
        <end position="468"/>
    </location>
</feature>
<evidence type="ECO:0000313" key="12">
    <source>
        <dbReference type="EMBL" id="CAD7701879.1"/>
    </source>
</evidence>
<comment type="catalytic activity">
    <reaction evidence="10">
        <text>beta-D-fructose 6-phosphate + ATP = beta-D-fructose 1,6-bisphosphate + ADP + H(+)</text>
        <dbReference type="Rhea" id="RHEA:16109"/>
        <dbReference type="ChEBI" id="CHEBI:15378"/>
        <dbReference type="ChEBI" id="CHEBI:30616"/>
        <dbReference type="ChEBI" id="CHEBI:32966"/>
        <dbReference type="ChEBI" id="CHEBI:57634"/>
        <dbReference type="ChEBI" id="CHEBI:456216"/>
        <dbReference type="EC" id="2.7.1.11"/>
    </reaction>
</comment>
<dbReference type="InterPro" id="IPR035966">
    <property type="entry name" value="PKF_sf"/>
</dbReference>
<dbReference type="GO" id="GO:0006002">
    <property type="term" value="P:fructose 6-phosphate metabolic process"/>
    <property type="evidence" value="ECO:0007669"/>
    <property type="project" value="InterPro"/>
</dbReference>
<evidence type="ECO:0000259" key="11">
    <source>
        <dbReference type="Pfam" id="PF00365"/>
    </source>
</evidence>
<name>A0A8S1J738_9CHLO</name>
<dbReference type="Gene3D" id="3.40.50.450">
    <property type="match status" value="1"/>
</dbReference>
<dbReference type="OrthoDB" id="537915at2759"/>
<keyword evidence="9" id="KW-0324">Glycolysis</keyword>
<dbReference type="NCBIfam" id="NF005301">
    <property type="entry name" value="PRK06830.1"/>
    <property type="match status" value="1"/>
</dbReference>
<dbReference type="EMBL" id="CAJHUC010001651">
    <property type="protein sequence ID" value="CAD7701879.1"/>
    <property type="molecule type" value="Genomic_DNA"/>
</dbReference>
<dbReference type="InterPro" id="IPR000023">
    <property type="entry name" value="Phosphofructokinase_dom"/>
</dbReference>
<evidence type="ECO:0000256" key="1">
    <source>
        <dbReference type="ARBA" id="ARBA00001946"/>
    </source>
</evidence>
<keyword evidence="5" id="KW-0547">Nucleotide-binding</keyword>
<evidence type="ECO:0000256" key="7">
    <source>
        <dbReference type="ARBA" id="ARBA00022840"/>
    </source>
</evidence>
<dbReference type="GO" id="GO:0005737">
    <property type="term" value="C:cytoplasm"/>
    <property type="evidence" value="ECO:0007669"/>
    <property type="project" value="UniProtKB-ARBA"/>
</dbReference>
<dbReference type="Pfam" id="PF00365">
    <property type="entry name" value="PFK"/>
    <property type="match status" value="1"/>
</dbReference>
<keyword evidence="4" id="KW-0479">Metal-binding</keyword>
<sequence>MAHAFLSHGILPTGPWRCPPRMGWLGVGSVKGEGRMRWHGGTERQWRLGVSENTTEGAVGEAAVDSVGPPRTTRHVGGEDTLEVKTLRDVLKARDSPFAWNDNAGGGFVDDDDKVNLHSVKLAHPSPMADCDHGIEDMAFDEDLCYPLPQYAVRSGPRKTIYFEPSEVSAAVVTCGGLCPGLNDVIQSIVSKLVDYGVAEDNIIGIQYGLRGFYDPSIRPITLHKELVNDIHLRGGTMLGTSRGGADVERIVKRIDLWGLNMLFVVGGKGGNAAANAIQEECERRGVVCAVVAVPKSIDNDILIVDKCFGYDTACDEAQRALLAAKVEARSTRRGVGLVKLMGRNSGFIATKASMSSGVVDICLIPEIPVNLGKLLSYVETVLQRQGHCVICVAEGCGQDLLGKTGDVDASGNPILKDIGPYLKEEIKRYFEDDVDVKYIDPTYMIRAIVPISSDRVYCKILGQGAVHSAFAAYTGITVGLINTHFAYLPIPDIIQAPRRINPRGRRWNRLKTAINQPDFV</sequence>
<evidence type="ECO:0000256" key="8">
    <source>
        <dbReference type="ARBA" id="ARBA00022842"/>
    </source>
</evidence>
<keyword evidence="3" id="KW-0808">Transferase</keyword>
<dbReference type="GO" id="GO:0005524">
    <property type="term" value="F:ATP binding"/>
    <property type="evidence" value="ECO:0007669"/>
    <property type="project" value="UniProtKB-KW"/>
</dbReference>
<dbReference type="GO" id="GO:0003872">
    <property type="term" value="F:6-phosphofructokinase activity"/>
    <property type="evidence" value="ECO:0007669"/>
    <property type="project" value="UniProtKB-EC"/>
</dbReference>
<keyword evidence="8" id="KW-0460">Magnesium</keyword>
<dbReference type="SUPFAM" id="SSF53784">
    <property type="entry name" value="Phosphofructokinase"/>
    <property type="match status" value="1"/>
</dbReference>
<accession>A0A8S1J738</accession>
<organism evidence="12 13">
    <name type="scientific">Ostreobium quekettii</name>
    <dbReference type="NCBI Taxonomy" id="121088"/>
    <lineage>
        <taxon>Eukaryota</taxon>
        <taxon>Viridiplantae</taxon>
        <taxon>Chlorophyta</taxon>
        <taxon>core chlorophytes</taxon>
        <taxon>Ulvophyceae</taxon>
        <taxon>TCBD clade</taxon>
        <taxon>Bryopsidales</taxon>
        <taxon>Ostreobineae</taxon>
        <taxon>Ostreobiaceae</taxon>
        <taxon>Ostreobium</taxon>
    </lineage>
</organism>
<evidence type="ECO:0000256" key="5">
    <source>
        <dbReference type="ARBA" id="ARBA00022741"/>
    </source>
</evidence>
<proteinExistence type="predicted"/>
<dbReference type="Proteomes" id="UP000708148">
    <property type="component" value="Unassembled WGS sequence"/>
</dbReference>
<dbReference type="InterPro" id="IPR050929">
    <property type="entry name" value="PFKA"/>
</dbReference>
<evidence type="ECO:0000256" key="4">
    <source>
        <dbReference type="ARBA" id="ARBA00022723"/>
    </source>
</evidence>
<dbReference type="FunFam" id="3.40.50.450:FF:000002">
    <property type="entry name" value="ATP-dependent 6-phosphofructokinase"/>
    <property type="match status" value="1"/>
</dbReference>
<evidence type="ECO:0000313" key="13">
    <source>
        <dbReference type="Proteomes" id="UP000708148"/>
    </source>
</evidence>
<dbReference type="PANTHER" id="PTHR45770">
    <property type="entry name" value="ATP-DEPENDENT 6-PHOSPHOFRUCTOKINASE 1"/>
    <property type="match status" value="1"/>
</dbReference>